<dbReference type="OrthoDB" id="6780653at2759"/>
<dbReference type="AlphaFoldDB" id="A0A9P0MAU7"/>
<protein>
    <submittedName>
        <fullName evidence="1">Uncharacterized protein</fullName>
    </submittedName>
</protein>
<dbReference type="PANTHER" id="PTHR32344:SF1">
    <property type="entry name" value="U1-TYPE DOMAIN-CONTAINING PROTEIN"/>
    <property type="match status" value="1"/>
</dbReference>
<evidence type="ECO:0000313" key="1">
    <source>
        <dbReference type="EMBL" id="CAH2010678.1"/>
    </source>
</evidence>
<reference evidence="1" key="1">
    <citation type="submission" date="2022-03" db="EMBL/GenBank/DDBJ databases">
        <authorList>
            <person name="Sayadi A."/>
        </authorList>
    </citation>
    <scope>NUCLEOTIDE SEQUENCE</scope>
</reference>
<dbReference type="Proteomes" id="UP001152888">
    <property type="component" value="Unassembled WGS sequence"/>
</dbReference>
<dbReference type="GO" id="GO:0006357">
    <property type="term" value="P:regulation of transcription by RNA polymerase II"/>
    <property type="evidence" value="ECO:0007669"/>
    <property type="project" value="InterPro"/>
</dbReference>
<gene>
    <name evidence="1" type="ORF">ACAOBT_LOCUS31695</name>
</gene>
<dbReference type="EMBL" id="CAKOFQ010007993">
    <property type="protein sequence ID" value="CAH2010678.1"/>
    <property type="molecule type" value="Genomic_DNA"/>
</dbReference>
<dbReference type="GO" id="GO:0005634">
    <property type="term" value="C:nucleus"/>
    <property type="evidence" value="ECO:0007669"/>
    <property type="project" value="InterPro"/>
</dbReference>
<dbReference type="GO" id="GO:0003690">
    <property type="term" value="F:double-stranded DNA binding"/>
    <property type="evidence" value="ECO:0007669"/>
    <property type="project" value="InterPro"/>
</dbReference>
<proteinExistence type="predicted"/>
<organism evidence="1 2">
    <name type="scientific">Acanthoscelides obtectus</name>
    <name type="common">Bean weevil</name>
    <name type="synonym">Bruchus obtectus</name>
    <dbReference type="NCBI Taxonomy" id="200917"/>
    <lineage>
        <taxon>Eukaryota</taxon>
        <taxon>Metazoa</taxon>
        <taxon>Ecdysozoa</taxon>
        <taxon>Arthropoda</taxon>
        <taxon>Hexapoda</taxon>
        <taxon>Insecta</taxon>
        <taxon>Pterygota</taxon>
        <taxon>Neoptera</taxon>
        <taxon>Endopterygota</taxon>
        <taxon>Coleoptera</taxon>
        <taxon>Polyphaga</taxon>
        <taxon>Cucujiformia</taxon>
        <taxon>Chrysomeloidea</taxon>
        <taxon>Chrysomelidae</taxon>
        <taxon>Bruchinae</taxon>
        <taxon>Bruchini</taxon>
        <taxon>Acanthoscelides</taxon>
    </lineage>
</organism>
<name>A0A9P0MAU7_ACAOB</name>
<evidence type="ECO:0000313" key="2">
    <source>
        <dbReference type="Proteomes" id="UP001152888"/>
    </source>
</evidence>
<sequence length="133" mass="16110">MPKVSSSKADLLKKWIKNAKHLSTDGTVVYCDNSFDFRYPQTRNSRSINTLLQPFTRKWRNDVTGKCNKRLFQLHFYFDLCNFMAQSNIPWNKLEHPAFRKFLEKYCNRHIPNESTLRKNYLEKCYQNHRKRD</sequence>
<accession>A0A9P0MAU7</accession>
<dbReference type="InterPro" id="IPR033375">
    <property type="entry name" value="Cggbp1"/>
</dbReference>
<keyword evidence="2" id="KW-1185">Reference proteome</keyword>
<comment type="caution">
    <text evidence="1">The sequence shown here is derived from an EMBL/GenBank/DDBJ whole genome shotgun (WGS) entry which is preliminary data.</text>
</comment>
<dbReference type="PANTHER" id="PTHR32344">
    <property type="entry name" value="U1-TYPE DOMAIN-CONTAINING PROTEIN"/>
    <property type="match status" value="1"/>
</dbReference>